<sequence length="1258" mass="143677">MKQTMKKIKDQPIQPFGNSLQLLTLTVLLLLLGSCQDEWERMDIPSLDIEEGIPGELALPLCAALSEEHQVSTRSNKGPVFEQHIHSAYVFIIDQPEHTAPQNCRILSRKYFPDLFPHVKEISEQGHKLYAAQISMPAVSSQRAQIFAIANLGYSDLQGIDNDAEMLERCDTLTNLQSLMDLSASLAIQQVNTVNVERMQGHHLMSGFFCAAQESNTLAPSSHIVSLKAETGGRISVYNPVTHTPFRPLGTPQQTGTPAALLMHRLDAKITVRIEPAGTLKETPGAFFRLLSWQVLNTPVSESLYGTNLPVQAGKQTYLNSKLFQRDLTQGEDGSWEFTFYQFENLASVALQQPLDALRIAEQYNKEYGLNGEQALTAHQVTDAFTTYPNAYSDFAYTLRELKTKNKGNEGQDGVYKPEDPTNDNQTIIVKNGGFEHAPQNASYIRLVGNYYNPDEPVRRKEDDPNSIQQEKDYPLHLYPYWGPGKKPVMTPTEALKRTRSATVVYYVHLGYVGGANYSAENNAIPATCHSFEDYQKKLNDYNICRNHHYTYTLKVAGVENIRLEATREEAGNILEQEKQPGAEGAVLESQHMYLLDAHYETRNLTIDFSRMPENYSEGFSFAWETPFDKSRCILKKKENGGSALFDKYGKPMETIRGHDLDWIHFAWHGTMDNPSRSLVDATTGNGISYSETYGGYENQQTYDEKYLTCDSIGNHPYKLLNSLEFTQLVWRQFVQWLQKGKPEQQRTMTFTVFVDENYYDFNPVTNAQVDWYTFCNRPKRMILFFMEPEKISADQSSWYADAHVAIYQQSIQTLYATDTDNGQVVANVAFGIEALDEFRSKYSCSQQYNDHYFTAGISKENGLYNTMKWFKEQSNQVIDWKTAESYFTEKWREHTLEESDYNGGGEGRDNRRGQWALYSRNRDLNRNGKLESCEIRWFVPAIDQYTLCFLGGRPVFENPLFEKDKAVKRNSGIHNWLHGVPVLHYMSSTNQGKNQVFWAEEGCSKGNYGQENGRPLYGIRMARMLCGHGVKDTGEAFDATLDEKKLQQDALFTVSQSLNGIPVDYSQRTDGKPYYILINKINANAFREKVRIGELAHHTHEQKENWLYRSYRIARHKIGYTSYESPSKYNRTVKINGVPRTWWQVNGVWTPNFTDQSIYDYRGEEHSLAYNYYEDVDGSDLHRWRMPNLREAALMSMAFSGTWFEGVGSSSITSCTKSENLGPQSTNIPYWNIQSGQIARLVSNATTTFFVRAIQDI</sequence>
<organism evidence="1">
    <name type="scientific">gut metagenome</name>
    <dbReference type="NCBI Taxonomy" id="749906"/>
    <lineage>
        <taxon>unclassified sequences</taxon>
        <taxon>metagenomes</taxon>
        <taxon>organismal metagenomes</taxon>
    </lineage>
</organism>
<reference evidence="1" key="1">
    <citation type="journal article" date="2012" name="PLoS ONE">
        <title>Gene sets for utilization of primary and secondary nutrition supplies in the distal gut of endangered iberian lynx.</title>
        <authorList>
            <person name="Alcaide M."/>
            <person name="Messina E."/>
            <person name="Richter M."/>
            <person name="Bargiela R."/>
            <person name="Peplies J."/>
            <person name="Huws S.A."/>
            <person name="Newbold C.J."/>
            <person name="Golyshin P.N."/>
            <person name="Simon M.A."/>
            <person name="Lopez G."/>
            <person name="Yakimov M.M."/>
            <person name="Ferrer M."/>
        </authorList>
    </citation>
    <scope>NUCLEOTIDE SEQUENCE</scope>
</reference>
<protein>
    <recommendedName>
        <fullName evidence="2">DUF4906 domain-containing protein</fullName>
    </recommendedName>
</protein>
<dbReference type="PROSITE" id="PS51257">
    <property type="entry name" value="PROKAR_LIPOPROTEIN"/>
    <property type="match status" value="1"/>
</dbReference>
<evidence type="ECO:0008006" key="2">
    <source>
        <dbReference type="Google" id="ProtNLM"/>
    </source>
</evidence>
<name>J9GJW3_9ZZZZ</name>
<proteinExistence type="predicted"/>
<dbReference type="AlphaFoldDB" id="J9GJW3"/>
<comment type="caution">
    <text evidence="1">The sequence shown here is derived from an EMBL/GenBank/DDBJ whole genome shotgun (WGS) entry which is preliminary data.</text>
</comment>
<evidence type="ECO:0000313" key="1">
    <source>
        <dbReference type="EMBL" id="EJW99919.1"/>
    </source>
</evidence>
<accession>J9GJW3</accession>
<dbReference type="EMBL" id="AMCI01003599">
    <property type="protein sequence ID" value="EJW99919.1"/>
    <property type="molecule type" value="Genomic_DNA"/>
</dbReference>
<gene>
    <name evidence="1" type="ORF">EVA_11968</name>
</gene>